<evidence type="ECO:0000313" key="2">
    <source>
        <dbReference type="EMBL" id="TSB45717.1"/>
    </source>
</evidence>
<keyword evidence="1" id="KW-0812">Transmembrane</keyword>
<proteinExistence type="predicted"/>
<dbReference type="Proteomes" id="UP000318521">
    <property type="component" value="Unassembled WGS sequence"/>
</dbReference>
<dbReference type="OrthoDB" id="2945485at2"/>
<dbReference type="EMBL" id="VLXZ01000009">
    <property type="protein sequence ID" value="TSB45717.1"/>
    <property type="molecule type" value="Genomic_DNA"/>
</dbReference>
<comment type="caution">
    <text evidence="2">The sequence shown here is derived from an EMBL/GenBank/DDBJ whole genome shotgun (WGS) entry which is preliminary data.</text>
</comment>
<keyword evidence="3" id="KW-1185">Reference proteome</keyword>
<accession>A0A553ZW84</accession>
<feature type="transmembrane region" description="Helical" evidence="1">
    <location>
        <begin position="86"/>
        <end position="108"/>
    </location>
</feature>
<dbReference type="AlphaFoldDB" id="A0A553ZW84"/>
<feature type="transmembrane region" description="Helical" evidence="1">
    <location>
        <begin position="21"/>
        <end position="40"/>
    </location>
</feature>
<feature type="transmembrane region" description="Helical" evidence="1">
    <location>
        <begin position="46"/>
        <end position="65"/>
    </location>
</feature>
<evidence type="ECO:0000256" key="1">
    <source>
        <dbReference type="SAM" id="Phobius"/>
    </source>
</evidence>
<keyword evidence="1" id="KW-0472">Membrane</keyword>
<sequence>MNSIFSFLFGKPVTHNILYTCFYWIVFLTFILVAIITSLIPSIPWYVPVIWFIAFPLFVRVNHFFAKLFYKGITVPSGKFINKKSVSALLGAAFLQASVLFSVFIFLITSMPGGSFVVNSQSSHNGEVFHLSIGSLKGTYTDFPSISVNDERAEDETMHVPYRAEVSEGSYQIRVHHYDNEELLFEETIHSSTEDHISVPVIDGPYLISLHAEEQAKGIKFSFPLQ</sequence>
<protein>
    <submittedName>
        <fullName evidence="2">Uncharacterized protein</fullName>
    </submittedName>
</protein>
<reference evidence="2 3" key="1">
    <citation type="submission" date="2019-07" db="EMBL/GenBank/DDBJ databases">
        <authorList>
            <person name="Park Y.J."/>
            <person name="Jeong S.E."/>
            <person name="Jung H.S."/>
        </authorList>
    </citation>
    <scope>NUCLEOTIDE SEQUENCE [LARGE SCALE GENOMIC DNA]</scope>
    <source>
        <strain evidence="3">P16(2019)</strain>
    </source>
</reference>
<gene>
    <name evidence="2" type="ORF">FN960_14615</name>
</gene>
<keyword evidence="1" id="KW-1133">Transmembrane helix</keyword>
<organism evidence="2 3">
    <name type="scientific">Alkalicoccobacillus porphyridii</name>
    <dbReference type="NCBI Taxonomy" id="2597270"/>
    <lineage>
        <taxon>Bacteria</taxon>
        <taxon>Bacillati</taxon>
        <taxon>Bacillota</taxon>
        <taxon>Bacilli</taxon>
        <taxon>Bacillales</taxon>
        <taxon>Bacillaceae</taxon>
        <taxon>Alkalicoccobacillus</taxon>
    </lineage>
</organism>
<evidence type="ECO:0000313" key="3">
    <source>
        <dbReference type="Proteomes" id="UP000318521"/>
    </source>
</evidence>
<name>A0A553ZW84_9BACI</name>
<dbReference type="RefSeq" id="WP_143849503.1">
    <property type="nucleotide sequence ID" value="NZ_VLXZ01000009.1"/>
</dbReference>